<comment type="caution">
    <text evidence="1">The sequence shown here is derived from an EMBL/GenBank/DDBJ whole genome shotgun (WGS) entry which is preliminary data.</text>
</comment>
<gene>
    <name evidence="1" type="ORF">Fot_37525</name>
</gene>
<accession>A0ABD1RZU4</accession>
<dbReference type="AlphaFoldDB" id="A0ABD1RZU4"/>
<evidence type="ECO:0000313" key="2">
    <source>
        <dbReference type="Proteomes" id="UP001604277"/>
    </source>
</evidence>
<protein>
    <submittedName>
        <fullName evidence="1">Uncharacterized protein</fullName>
    </submittedName>
</protein>
<dbReference type="EMBL" id="JBFOLJ010000011">
    <property type="protein sequence ID" value="KAL2493768.1"/>
    <property type="molecule type" value="Genomic_DNA"/>
</dbReference>
<proteinExistence type="predicted"/>
<organism evidence="1 2">
    <name type="scientific">Forsythia ovata</name>
    <dbReference type="NCBI Taxonomy" id="205694"/>
    <lineage>
        <taxon>Eukaryota</taxon>
        <taxon>Viridiplantae</taxon>
        <taxon>Streptophyta</taxon>
        <taxon>Embryophyta</taxon>
        <taxon>Tracheophyta</taxon>
        <taxon>Spermatophyta</taxon>
        <taxon>Magnoliopsida</taxon>
        <taxon>eudicotyledons</taxon>
        <taxon>Gunneridae</taxon>
        <taxon>Pentapetalae</taxon>
        <taxon>asterids</taxon>
        <taxon>lamiids</taxon>
        <taxon>Lamiales</taxon>
        <taxon>Oleaceae</taxon>
        <taxon>Forsythieae</taxon>
        <taxon>Forsythia</taxon>
    </lineage>
</organism>
<reference evidence="2" key="1">
    <citation type="submission" date="2024-07" db="EMBL/GenBank/DDBJ databases">
        <title>Two chromosome-level genome assemblies of Korean endemic species Abeliophyllum distichum and Forsythia ovata (Oleaceae).</title>
        <authorList>
            <person name="Jang H."/>
        </authorList>
    </citation>
    <scope>NUCLEOTIDE SEQUENCE [LARGE SCALE GENOMIC DNA]</scope>
</reference>
<dbReference type="Proteomes" id="UP001604277">
    <property type="component" value="Unassembled WGS sequence"/>
</dbReference>
<name>A0ABD1RZU4_9LAMI</name>
<sequence>MLYKEVNKLCTWTQTLNRLKADEKKFAHQLENVQMVKEDALAKMKVKDDELVLMEARTNSMEDMKKELEMKLTIAKLTVFKAKLLFDTLAKNKERIMAEVKQSEAAIHYRKGGL</sequence>
<keyword evidence="2" id="KW-1185">Reference proteome</keyword>
<evidence type="ECO:0000313" key="1">
    <source>
        <dbReference type="EMBL" id="KAL2493768.1"/>
    </source>
</evidence>